<feature type="region of interest" description="Disordered" evidence="1">
    <location>
        <begin position="1"/>
        <end position="26"/>
    </location>
</feature>
<dbReference type="RefSeq" id="WP_376977411.1">
    <property type="nucleotide sequence ID" value="NZ_JBHLSV010000001.1"/>
</dbReference>
<proteinExistence type="predicted"/>
<reference evidence="3 4" key="1">
    <citation type="submission" date="2024-09" db="EMBL/GenBank/DDBJ databases">
        <authorList>
            <person name="Sun Q."/>
            <person name="Mori K."/>
        </authorList>
    </citation>
    <scope>NUCLEOTIDE SEQUENCE [LARGE SCALE GENOMIC DNA]</scope>
    <source>
        <strain evidence="3 4">CICC 10874</strain>
    </source>
</reference>
<evidence type="ECO:0000256" key="1">
    <source>
        <dbReference type="SAM" id="MobiDB-lite"/>
    </source>
</evidence>
<keyword evidence="2" id="KW-1133">Transmembrane helix</keyword>
<feature type="transmembrane region" description="Helical" evidence="2">
    <location>
        <begin position="157"/>
        <end position="175"/>
    </location>
</feature>
<dbReference type="Gene3D" id="1.20.120.20">
    <property type="entry name" value="Apolipoprotein"/>
    <property type="match status" value="1"/>
</dbReference>
<dbReference type="Proteomes" id="UP001589793">
    <property type="component" value="Unassembled WGS sequence"/>
</dbReference>
<keyword evidence="4" id="KW-1185">Reference proteome</keyword>
<evidence type="ECO:0000256" key="2">
    <source>
        <dbReference type="SAM" id="Phobius"/>
    </source>
</evidence>
<organism evidence="3 4">
    <name type="scientific">Brachybacterium hainanense</name>
    <dbReference type="NCBI Taxonomy" id="1541174"/>
    <lineage>
        <taxon>Bacteria</taxon>
        <taxon>Bacillati</taxon>
        <taxon>Actinomycetota</taxon>
        <taxon>Actinomycetes</taxon>
        <taxon>Micrococcales</taxon>
        <taxon>Dermabacteraceae</taxon>
        <taxon>Brachybacterium</taxon>
    </lineage>
</organism>
<dbReference type="SUPFAM" id="SSF58113">
    <property type="entry name" value="Apolipoprotein A-I"/>
    <property type="match status" value="1"/>
</dbReference>
<evidence type="ECO:0000313" key="3">
    <source>
        <dbReference type="EMBL" id="MFC0672548.1"/>
    </source>
</evidence>
<evidence type="ECO:0000313" key="4">
    <source>
        <dbReference type="Proteomes" id="UP001589793"/>
    </source>
</evidence>
<evidence type="ECO:0008006" key="5">
    <source>
        <dbReference type="Google" id="ProtNLM"/>
    </source>
</evidence>
<gene>
    <name evidence="3" type="ORF">ACFFF6_01110</name>
</gene>
<name>A0ABV6R993_9MICO</name>
<accession>A0ABV6R993</accession>
<feature type="compositionally biased region" description="Basic and acidic residues" evidence="1">
    <location>
        <begin position="223"/>
        <end position="240"/>
    </location>
</feature>
<protein>
    <recommendedName>
        <fullName evidence="5">DNA-binding protein</fullName>
    </recommendedName>
</protein>
<feature type="compositionally biased region" description="Polar residues" evidence="1">
    <location>
        <begin position="15"/>
        <end position="25"/>
    </location>
</feature>
<sequence length="240" mass="24789">MALKTSKRAAKKAQETATEVATTSEKAADKAIAELSKLAANVGPVVSEGAREARDKAGELVDQYRPLVEDSIRTQSEKLSAFADKLGPTADKLRHDVKDDYLPRAKRTAATTNTVVSAAVGAAVDAARKEFDKGQGDIRAAALAAPAPKKKGRAGKVLLVLGLAAVGAAAGYVAWKKTRPVEDPWAPPADFARAHYPASGSTDSDSSAVSDSVGSAEAGDVAESLKDAAEGKRGNHRGDA</sequence>
<keyword evidence="2" id="KW-0472">Membrane</keyword>
<comment type="caution">
    <text evidence="3">The sequence shown here is derived from an EMBL/GenBank/DDBJ whole genome shotgun (WGS) entry which is preliminary data.</text>
</comment>
<keyword evidence="2" id="KW-0812">Transmembrane</keyword>
<feature type="region of interest" description="Disordered" evidence="1">
    <location>
        <begin position="179"/>
        <end position="240"/>
    </location>
</feature>
<feature type="compositionally biased region" description="Basic residues" evidence="1">
    <location>
        <begin position="1"/>
        <end position="11"/>
    </location>
</feature>
<dbReference type="EMBL" id="JBHLSV010000001">
    <property type="protein sequence ID" value="MFC0672548.1"/>
    <property type="molecule type" value="Genomic_DNA"/>
</dbReference>
<feature type="compositionally biased region" description="Low complexity" evidence="1">
    <location>
        <begin position="198"/>
        <end position="216"/>
    </location>
</feature>